<evidence type="ECO:0000313" key="2">
    <source>
        <dbReference type="Proteomes" id="UP000186817"/>
    </source>
</evidence>
<evidence type="ECO:0000313" key="1">
    <source>
        <dbReference type="EMBL" id="OLQ02295.1"/>
    </source>
</evidence>
<dbReference type="AlphaFoldDB" id="A0A1Q9E4F1"/>
<proteinExistence type="predicted"/>
<dbReference type="Proteomes" id="UP000186817">
    <property type="component" value="Unassembled WGS sequence"/>
</dbReference>
<dbReference type="EMBL" id="LSRX01000267">
    <property type="protein sequence ID" value="OLQ02295.1"/>
    <property type="molecule type" value="Genomic_DNA"/>
</dbReference>
<keyword evidence="2" id="KW-1185">Reference proteome</keyword>
<comment type="caution">
    <text evidence="1">The sequence shown here is derived from an EMBL/GenBank/DDBJ whole genome shotgun (WGS) entry which is preliminary data.</text>
</comment>
<accession>A0A1Q9E4F1</accession>
<sequence>MSLAPLRMLRAASRLQFLPAERSFATKVAFVKKIYSDGIQKDNLVDKIDRTIVADERDPSSEGIVLAQKHKVQRAPFFVVVDDAKPEEEKIYDVYFKLKKDVFDQESGEKEKNEEIIRGMMKQVF</sequence>
<dbReference type="OMA" id="WMVAAQY"/>
<reference evidence="1 2" key="1">
    <citation type="submission" date="2016-02" db="EMBL/GenBank/DDBJ databases">
        <title>Genome analysis of coral dinoflagellate symbionts highlights evolutionary adaptations to a symbiotic lifestyle.</title>
        <authorList>
            <person name="Aranda M."/>
            <person name="Li Y."/>
            <person name="Liew Y.J."/>
            <person name="Baumgarten S."/>
            <person name="Simakov O."/>
            <person name="Wilson M."/>
            <person name="Piel J."/>
            <person name="Ashoor H."/>
            <person name="Bougouffa S."/>
            <person name="Bajic V.B."/>
            <person name="Ryu T."/>
            <person name="Ravasi T."/>
            <person name="Bayer T."/>
            <person name="Micklem G."/>
            <person name="Kim H."/>
            <person name="Bhak J."/>
            <person name="Lajeunesse T.C."/>
            <person name="Voolstra C.R."/>
        </authorList>
    </citation>
    <scope>NUCLEOTIDE SEQUENCE [LARGE SCALE GENOMIC DNA]</scope>
    <source>
        <strain evidence="1 2">CCMP2467</strain>
    </source>
</reference>
<organism evidence="1 2">
    <name type="scientific">Symbiodinium microadriaticum</name>
    <name type="common">Dinoflagellate</name>
    <name type="synonym">Zooxanthella microadriatica</name>
    <dbReference type="NCBI Taxonomy" id="2951"/>
    <lineage>
        <taxon>Eukaryota</taxon>
        <taxon>Sar</taxon>
        <taxon>Alveolata</taxon>
        <taxon>Dinophyceae</taxon>
        <taxon>Suessiales</taxon>
        <taxon>Symbiodiniaceae</taxon>
        <taxon>Symbiodinium</taxon>
    </lineage>
</organism>
<gene>
    <name evidence="1" type="ORF">AK812_SmicGene14870</name>
</gene>
<name>A0A1Q9E4F1_SYMMI</name>
<dbReference type="OrthoDB" id="414854at2759"/>
<protein>
    <submittedName>
        <fullName evidence="1">Uncharacterized protein</fullName>
    </submittedName>
</protein>